<proteinExistence type="predicted"/>
<dbReference type="SUPFAM" id="SSF51905">
    <property type="entry name" value="FAD/NAD(P)-binding domain"/>
    <property type="match status" value="1"/>
</dbReference>
<evidence type="ECO:0000256" key="4">
    <source>
        <dbReference type="PIRSR" id="PIRSR000171-1"/>
    </source>
</evidence>
<dbReference type="SUPFAM" id="SSF56425">
    <property type="entry name" value="Succinate dehydrogenase/fumarate reductase flavoprotein, catalytic domain"/>
    <property type="match status" value="1"/>
</dbReference>
<dbReference type="STRING" id="572480.Arnit_0142"/>
<evidence type="ECO:0000256" key="3">
    <source>
        <dbReference type="ARBA" id="ARBA00023002"/>
    </source>
</evidence>
<dbReference type="KEGG" id="ant:Arnit_0142"/>
<evidence type="ECO:0000256" key="1">
    <source>
        <dbReference type="ARBA" id="ARBA00001974"/>
    </source>
</evidence>
<dbReference type="InterPro" id="IPR015939">
    <property type="entry name" value="Fum_Rdtase/Succ_DH_flav-like_C"/>
</dbReference>
<organism evidence="8 9">
    <name type="scientific">Arcobacter nitrofigilis (strain ATCC 33309 / DSM 7299 / CCUG 15893 / LMG 7604 / NCTC 12251 / CI)</name>
    <name type="common">Campylobacter nitrofigilis</name>
    <dbReference type="NCBI Taxonomy" id="572480"/>
    <lineage>
        <taxon>Bacteria</taxon>
        <taxon>Pseudomonadati</taxon>
        <taxon>Campylobacterota</taxon>
        <taxon>Epsilonproteobacteria</taxon>
        <taxon>Campylobacterales</taxon>
        <taxon>Arcobacteraceae</taxon>
        <taxon>Arcobacter</taxon>
    </lineage>
</organism>
<dbReference type="InterPro" id="IPR027477">
    <property type="entry name" value="Succ_DH/fumarate_Rdtase_cat_sf"/>
</dbReference>
<dbReference type="GO" id="GO:0005886">
    <property type="term" value="C:plasma membrane"/>
    <property type="evidence" value="ECO:0007669"/>
    <property type="project" value="TreeGrafter"/>
</dbReference>
<evidence type="ECO:0000313" key="9">
    <source>
        <dbReference type="Proteomes" id="UP000000939"/>
    </source>
</evidence>
<dbReference type="HOGENOM" id="CLU_014312_6_2_7"/>
<dbReference type="PRINTS" id="PR00368">
    <property type="entry name" value="FADPNR"/>
</dbReference>
<name>D5V476_ARCNC</name>
<keyword evidence="9" id="KW-1185">Reference proteome</keyword>
<evidence type="ECO:0000313" key="8">
    <source>
        <dbReference type="EMBL" id="ADG91809.1"/>
    </source>
</evidence>
<dbReference type="OrthoDB" id="9806724at2"/>
<evidence type="ECO:0000256" key="5">
    <source>
        <dbReference type="SAM" id="Coils"/>
    </source>
</evidence>
<evidence type="ECO:0000259" key="7">
    <source>
        <dbReference type="Pfam" id="PF02910"/>
    </source>
</evidence>
<feature type="domain" description="Fumarate reductase/succinate dehydrogenase flavoprotein-like C-terminal" evidence="7">
    <location>
        <begin position="417"/>
        <end position="515"/>
    </location>
</feature>
<evidence type="ECO:0000259" key="6">
    <source>
        <dbReference type="Pfam" id="PF00890"/>
    </source>
</evidence>
<keyword evidence="2" id="KW-0285">Flavoprotein</keyword>
<dbReference type="InterPro" id="IPR003953">
    <property type="entry name" value="FAD-dep_OxRdtase_2_FAD-bd"/>
</dbReference>
<comment type="cofactor">
    <cofactor evidence="1">
        <name>FAD</name>
        <dbReference type="ChEBI" id="CHEBI:57692"/>
    </cofactor>
</comment>
<dbReference type="EC" id="1.3.5.1" evidence="8"/>
<feature type="coiled-coil region" evidence="5">
    <location>
        <begin position="429"/>
        <end position="456"/>
    </location>
</feature>
<dbReference type="Pfam" id="PF00890">
    <property type="entry name" value="FAD_binding_2"/>
    <property type="match status" value="1"/>
</dbReference>
<accession>D5V476</accession>
<dbReference type="Gene3D" id="1.20.58.100">
    <property type="entry name" value="Fumarate reductase/succinate dehydrogenase flavoprotein-like, C-terminal domain"/>
    <property type="match status" value="1"/>
</dbReference>
<dbReference type="RefSeq" id="WP_013133954.1">
    <property type="nucleotide sequence ID" value="NC_014166.1"/>
</dbReference>
<keyword evidence="3 8" id="KW-0560">Oxidoreductase</keyword>
<dbReference type="GO" id="GO:0050660">
    <property type="term" value="F:flavin adenine dinucleotide binding"/>
    <property type="evidence" value="ECO:0007669"/>
    <property type="project" value="TreeGrafter"/>
</dbReference>
<reference evidence="8 9" key="1">
    <citation type="journal article" date="2010" name="Stand. Genomic Sci.">
        <title>Complete genome sequence of Arcobacter nitrofigilis type strain (CI).</title>
        <authorList>
            <person name="Pati A."/>
            <person name="Gronow S."/>
            <person name="Lapidus A."/>
            <person name="Copeland A."/>
            <person name="Glavina Del Rio T."/>
            <person name="Nolan M."/>
            <person name="Lucas S."/>
            <person name="Tice H."/>
            <person name="Cheng J.F."/>
            <person name="Han C."/>
            <person name="Chertkov O."/>
            <person name="Bruce D."/>
            <person name="Tapia R."/>
            <person name="Goodwin L."/>
            <person name="Pitluck S."/>
            <person name="Liolios K."/>
            <person name="Ivanova N."/>
            <person name="Mavromatis K."/>
            <person name="Chen A."/>
            <person name="Palaniappan K."/>
            <person name="Land M."/>
            <person name="Hauser L."/>
            <person name="Chang Y.J."/>
            <person name="Jeffries C.D."/>
            <person name="Detter J.C."/>
            <person name="Rohde M."/>
            <person name="Goker M."/>
            <person name="Bristow J."/>
            <person name="Eisen J.A."/>
            <person name="Markowitz V."/>
            <person name="Hugenholtz P."/>
            <person name="Klenk H.P."/>
            <person name="Kyrpides N.C."/>
        </authorList>
    </citation>
    <scope>NUCLEOTIDE SEQUENCE [LARGE SCALE GENOMIC DNA]</scope>
    <source>
        <strain evidence="9">ATCC 33309 / DSM 7299 / CCUG 15893 / LMG 7604 / NCTC 12251 / CI</strain>
    </source>
</reference>
<dbReference type="Gene3D" id="3.90.700.10">
    <property type="entry name" value="Succinate dehydrogenase/fumarate reductase flavoprotein, catalytic domain"/>
    <property type="match status" value="1"/>
</dbReference>
<dbReference type="PIRSF" id="PIRSF000171">
    <property type="entry name" value="SDHA_APRA_LASPO"/>
    <property type="match status" value="1"/>
</dbReference>
<dbReference type="PRINTS" id="PR00411">
    <property type="entry name" value="PNDRDTASEI"/>
</dbReference>
<dbReference type="GO" id="GO:0009061">
    <property type="term" value="P:anaerobic respiration"/>
    <property type="evidence" value="ECO:0007669"/>
    <property type="project" value="TreeGrafter"/>
</dbReference>
<dbReference type="eggNOG" id="COG1053">
    <property type="taxonomic scope" value="Bacteria"/>
</dbReference>
<dbReference type="PANTHER" id="PTHR11632">
    <property type="entry name" value="SUCCINATE DEHYDROGENASE 2 FLAVOPROTEIN SUBUNIT"/>
    <property type="match status" value="1"/>
</dbReference>
<dbReference type="SUPFAM" id="SSF46977">
    <property type="entry name" value="Succinate dehydrogenase/fumarate reductase flavoprotein C-terminal domain"/>
    <property type="match status" value="1"/>
</dbReference>
<dbReference type="Gene3D" id="3.50.50.60">
    <property type="entry name" value="FAD/NAD(P)-binding domain"/>
    <property type="match status" value="1"/>
</dbReference>
<dbReference type="InterPro" id="IPR037099">
    <property type="entry name" value="Fum_R/Succ_DH_flav-like_C_sf"/>
</dbReference>
<sequence precursor="true">MYDVIIIGSGGAGLSAALSAKEKTNKVLVISKTYPTHSQTVQAQGGINCVLDYENDSISNHLTDTYKSSKQLGNIKTIKKMCESAQETITWLDRLGVPFSRDTSGNIAQRYFGGTKAKRTCYSSDYTGLKIIHTLYDNCIKKDIEFLNEHSLIDLIIKNKKYLGINVFNLLNGEEISLYSKTLIIATGGYGNIYSTHTTNSISTTGDGLAIAFKHGIKLSNLEFIQFHPTALKGTNTLISESARAEGAFLIDDEGKRFVDELTTRDEVARAIKKKIDNGENVYLDMRHININIIKEKMPQEKKLIKDIMNLDLHKDLIPIVPAVHYTMGGILTNVSCETSIKDIFACGEVAQNNTHGANRLGGNSLLEIITFGKIAGSNAAEISLKKEIAIPKNIASNTINSILKKKIGKSIYKIKNELSEAMFAYAGLYRTENDLDKLNLLIEKFEKEYKDSGIENKSKRYNKNIIDYIELGNLLLLSKLVCQSALKRKESRGSHFRKDYEQINKEYQKISTFQNIKGKSEFKLEEPL</sequence>
<keyword evidence="8" id="KW-0830">Ubiquinone</keyword>
<dbReference type="GO" id="GO:0009055">
    <property type="term" value="F:electron transfer activity"/>
    <property type="evidence" value="ECO:0007669"/>
    <property type="project" value="TreeGrafter"/>
</dbReference>
<feature type="active site" description="Proton acceptor" evidence="4">
    <location>
        <position position="265"/>
    </location>
</feature>
<gene>
    <name evidence="8" type="ordered locus">Arnit_0142</name>
</gene>
<dbReference type="InterPro" id="IPR036188">
    <property type="entry name" value="FAD/NAD-bd_sf"/>
</dbReference>
<keyword evidence="5" id="KW-0175">Coiled coil</keyword>
<dbReference type="Proteomes" id="UP000000939">
    <property type="component" value="Chromosome"/>
</dbReference>
<dbReference type="PANTHER" id="PTHR11632:SF51">
    <property type="entry name" value="SUCCINATE DEHYDROGENASE [UBIQUINONE] FLAVOPROTEIN SUBUNIT, MITOCHONDRIAL"/>
    <property type="match status" value="1"/>
</dbReference>
<dbReference type="InterPro" id="IPR030664">
    <property type="entry name" value="SdhA/FrdA/AprA"/>
</dbReference>
<dbReference type="AlphaFoldDB" id="D5V476"/>
<dbReference type="GO" id="GO:0008177">
    <property type="term" value="F:succinate dehydrogenase (quinone) activity"/>
    <property type="evidence" value="ECO:0007669"/>
    <property type="project" value="UniProtKB-EC"/>
</dbReference>
<protein>
    <submittedName>
        <fullName evidence="8">Succinate dehydrogenase (Ubiquinone)</fullName>
        <ecNumber evidence="8">1.3.5.1</ecNumber>
    </submittedName>
</protein>
<dbReference type="Pfam" id="PF02910">
    <property type="entry name" value="Succ_DH_flav_C"/>
    <property type="match status" value="1"/>
</dbReference>
<feature type="domain" description="FAD-dependent oxidoreductase 2 FAD-binding" evidence="6">
    <location>
        <begin position="3"/>
        <end position="366"/>
    </location>
</feature>
<dbReference type="EMBL" id="CP001999">
    <property type="protein sequence ID" value="ADG91809.1"/>
    <property type="molecule type" value="Genomic_DNA"/>
</dbReference>
<evidence type="ECO:0000256" key="2">
    <source>
        <dbReference type="ARBA" id="ARBA00022630"/>
    </source>
</evidence>